<comment type="caution">
    <text evidence="2">The sequence shown here is derived from an EMBL/GenBank/DDBJ whole genome shotgun (WGS) entry which is preliminary data.</text>
</comment>
<sequence length="40" mass="4640">MWLAIPVCLLFRCVLCNDFLSNLTWSFTLCILKMGKFLGK</sequence>
<dbReference type="EMBL" id="LWDP01000034">
    <property type="protein sequence ID" value="ORD94070.1"/>
    <property type="molecule type" value="Genomic_DNA"/>
</dbReference>
<dbReference type="Proteomes" id="UP000192639">
    <property type="component" value="Unassembled WGS sequence"/>
</dbReference>
<gene>
    <name evidence="2" type="ORF">ECANGB1_2704</name>
</gene>
<organism evidence="2 3">
    <name type="scientific">Enterospora canceri</name>
    <dbReference type="NCBI Taxonomy" id="1081671"/>
    <lineage>
        <taxon>Eukaryota</taxon>
        <taxon>Fungi</taxon>
        <taxon>Fungi incertae sedis</taxon>
        <taxon>Microsporidia</taxon>
        <taxon>Enterocytozoonidae</taxon>
        <taxon>Enterospora</taxon>
    </lineage>
</organism>
<keyword evidence="1" id="KW-0732">Signal</keyword>
<proteinExistence type="predicted"/>
<evidence type="ECO:0000256" key="1">
    <source>
        <dbReference type="SAM" id="SignalP"/>
    </source>
</evidence>
<reference evidence="2 3" key="1">
    <citation type="journal article" date="2017" name="Environ. Microbiol.">
        <title>Decay of the glycolytic pathway and adaptation to intranuclear parasitism within Enterocytozoonidae microsporidia.</title>
        <authorList>
            <person name="Wiredu Boakye D."/>
            <person name="Jaroenlak P."/>
            <person name="Prachumwat A."/>
            <person name="Williams T.A."/>
            <person name="Bateman K.S."/>
            <person name="Itsathitphaisarn O."/>
            <person name="Sritunyalucksana K."/>
            <person name="Paszkiewicz K.H."/>
            <person name="Moore K.A."/>
            <person name="Stentiford G.D."/>
            <person name="Williams B.A."/>
        </authorList>
    </citation>
    <scope>NUCLEOTIDE SEQUENCE [LARGE SCALE GENOMIC DNA]</scope>
    <source>
        <strain evidence="2 3">GB1</strain>
    </source>
</reference>
<evidence type="ECO:0000313" key="3">
    <source>
        <dbReference type="Proteomes" id="UP000192639"/>
    </source>
</evidence>
<protein>
    <submittedName>
        <fullName evidence="2">Uncharacterized protein</fullName>
    </submittedName>
</protein>
<accession>A0A1Y1S6K1</accession>
<dbReference type="AlphaFoldDB" id="A0A1Y1S6K1"/>
<keyword evidence="3" id="KW-1185">Reference proteome</keyword>
<evidence type="ECO:0000313" key="2">
    <source>
        <dbReference type="EMBL" id="ORD94070.1"/>
    </source>
</evidence>
<name>A0A1Y1S6K1_9MICR</name>
<dbReference type="VEuPathDB" id="MicrosporidiaDB:ECANGB1_2704"/>
<feature type="signal peptide" evidence="1">
    <location>
        <begin position="1"/>
        <end position="16"/>
    </location>
</feature>
<feature type="chain" id="PRO_5012078729" evidence="1">
    <location>
        <begin position="17"/>
        <end position="40"/>
    </location>
</feature>